<dbReference type="Proteomes" id="UP001066276">
    <property type="component" value="Chromosome 7"/>
</dbReference>
<name>A0AAV7PHQ7_PLEWA</name>
<proteinExistence type="predicted"/>
<dbReference type="EMBL" id="JANPWB010000011">
    <property type="protein sequence ID" value="KAJ1127836.1"/>
    <property type="molecule type" value="Genomic_DNA"/>
</dbReference>
<evidence type="ECO:0000313" key="4">
    <source>
        <dbReference type="Proteomes" id="UP001066276"/>
    </source>
</evidence>
<organism evidence="3 4">
    <name type="scientific">Pleurodeles waltl</name>
    <name type="common">Iberian ribbed newt</name>
    <dbReference type="NCBI Taxonomy" id="8319"/>
    <lineage>
        <taxon>Eukaryota</taxon>
        <taxon>Metazoa</taxon>
        <taxon>Chordata</taxon>
        <taxon>Craniata</taxon>
        <taxon>Vertebrata</taxon>
        <taxon>Euteleostomi</taxon>
        <taxon>Amphibia</taxon>
        <taxon>Batrachia</taxon>
        <taxon>Caudata</taxon>
        <taxon>Salamandroidea</taxon>
        <taxon>Salamandridae</taxon>
        <taxon>Pleurodelinae</taxon>
        <taxon>Pleurodeles</taxon>
    </lineage>
</organism>
<evidence type="ECO:0000313" key="3">
    <source>
        <dbReference type="EMBL" id="KAJ1127836.1"/>
    </source>
</evidence>
<protein>
    <submittedName>
        <fullName evidence="3">Uncharacterized protein</fullName>
    </submittedName>
</protein>
<keyword evidence="4" id="KW-1185">Reference proteome</keyword>
<feature type="compositionally biased region" description="Basic residues" evidence="2">
    <location>
        <begin position="126"/>
        <end position="148"/>
    </location>
</feature>
<feature type="region of interest" description="Disordered" evidence="2">
    <location>
        <begin position="97"/>
        <end position="148"/>
    </location>
</feature>
<evidence type="ECO:0000256" key="1">
    <source>
        <dbReference type="SAM" id="Coils"/>
    </source>
</evidence>
<keyword evidence="1" id="KW-0175">Coiled coil</keyword>
<dbReference type="AlphaFoldDB" id="A0AAV7PHQ7"/>
<feature type="coiled-coil region" evidence="1">
    <location>
        <begin position="5"/>
        <end position="59"/>
    </location>
</feature>
<evidence type="ECO:0000256" key="2">
    <source>
        <dbReference type="SAM" id="MobiDB-lite"/>
    </source>
</evidence>
<reference evidence="3" key="1">
    <citation type="journal article" date="2022" name="bioRxiv">
        <title>Sequencing and chromosome-scale assembly of the giantPleurodeles waltlgenome.</title>
        <authorList>
            <person name="Brown T."/>
            <person name="Elewa A."/>
            <person name="Iarovenko S."/>
            <person name="Subramanian E."/>
            <person name="Araus A.J."/>
            <person name="Petzold A."/>
            <person name="Susuki M."/>
            <person name="Suzuki K.-i.T."/>
            <person name="Hayashi T."/>
            <person name="Toyoda A."/>
            <person name="Oliveira C."/>
            <person name="Osipova E."/>
            <person name="Leigh N.D."/>
            <person name="Simon A."/>
            <person name="Yun M.H."/>
        </authorList>
    </citation>
    <scope>NUCLEOTIDE SEQUENCE</scope>
    <source>
        <strain evidence="3">20211129_DDA</strain>
        <tissue evidence="3">Liver</tissue>
    </source>
</reference>
<comment type="caution">
    <text evidence="3">The sequence shown here is derived from an EMBL/GenBank/DDBJ whole genome shotgun (WGS) entry which is preliminary data.</text>
</comment>
<sequence>MGTLITQAKRRMEEQITKIEQLTKELEKMPNQQEISIQLAKMEERIKHKEDEIKSRKAHKFNRDKIDYEHGRIYTFARKYDTVRTKDMSKIGAECAAQQISADDSSEVESSADEIPRNKLDFQGQNRRRGRGSGRRGGARRRSNQLSN</sequence>
<gene>
    <name evidence="3" type="ORF">NDU88_006229</name>
</gene>
<accession>A0AAV7PHQ7</accession>